<dbReference type="KEGG" id="vte:BHY08_09810"/>
<dbReference type="PROSITE" id="PS50966">
    <property type="entry name" value="ZF_SWIM"/>
    <property type="match status" value="1"/>
</dbReference>
<gene>
    <name evidence="6" type="ORF">BHY08_09810</name>
</gene>
<dbReference type="RefSeq" id="WP_071457686.1">
    <property type="nucleotide sequence ID" value="NZ_CP017267.1"/>
</dbReference>
<dbReference type="SMART" id="SM00487">
    <property type="entry name" value="DEXDc"/>
    <property type="match status" value="1"/>
</dbReference>
<evidence type="ECO:0000256" key="2">
    <source>
        <dbReference type="PROSITE-ProRule" id="PRU00325"/>
    </source>
</evidence>
<dbReference type="Pfam" id="PF00271">
    <property type="entry name" value="Helicase_C"/>
    <property type="match status" value="1"/>
</dbReference>
<keyword evidence="7" id="KW-1185">Reference proteome</keyword>
<dbReference type="CDD" id="cd18793">
    <property type="entry name" value="SF2_C_SNF"/>
    <property type="match status" value="1"/>
</dbReference>
<keyword evidence="1" id="KW-0378">Hydrolase</keyword>
<dbReference type="GO" id="GO:0016787">
    <property type="term" value="F:hydrolase activity"/>
    <property type="evidence" value="ECO:0007669"/>
    <property type="project" value="UniProtKB-KW"/>
</dbReference>
<dbReference type="OrthoDB" id="9760715at2"/>
<keyword evidence="2" id="KW-0863">Zinc-finger</keyword>
<dbReference type="SMART" id="SM00490">
    <property type="entry name" value="HELICc"/>
    <property type="match status" value="1"/>
</dbReference>
<evidence type="ECO:0000313" key="6">
    <source>
        <dbReference type="EMBL" id="APB32078.1"/>
    </source>
</evidence>
<keyword evidence="2" id="KW-0862">Zinc</keyword>
<dbReference type="InterPro" id="IPR049730">
    <property type="entry name" value="SNF2/RAD54-like_C"/>
</dbReference>
<dbReference type="InterPro" id="IPR007527">
    <property type="entry name" value="Znf_SWIM"/>
</dbReference>
<dbReference type="Pfam" id="PF08455">
    <property type="entry name" value="SNF2_assoc"/>
    <property type="match status" value="1"/>
</dbReference>
<dbReference type="InterPro" id="IPR014001">
    <property type="entry name" value="Helicase_ATP-bd"/>
</dbReference>
<dbReference type="PANTHER" id="PTHR10799">
    <property type="entry name" value="SNF2/RAD54 HELICASE FAMILY"/>
    <property type="match status" value="1"/>
</dbReference>
<evidence type="ECO:0000259" key="5">
    <source>
        <dbReference type="PROSITE" id="PS51194"/>
    </source>
</evidence>
<feature type="domain" description="SWIM-type" evidence="3">
    <location>
        <begin position="44"/>
        <end position="80"/>
    </location>
</feature>
<dbReference type="Proteomes" id="UP000191200">
    <property type="component" value="Chromosome"/>
</dbReference>
<dbReference type="InterPro" id="IPR001650">
    <property type="entry name" value="Helicase_C-like"/>
</dbReference>
<dbReference type="Gene3D" id="3.40.50.300">
    <property type="entry name" value="P-loop containing nucleotide triphosphate hydrolases"/>
    <property type="match status" value="1"/>
</dbReference>
<dbReference type="InterPro" id="IPR000330">
    <property type="entry name" value="SNF2_N"/>
</dbReference>
<evidence type="ECO:0000313" key="7">
    <source>
        <dbReference type="Proteomes" id="UP000191200"/>
    </source>
</evidence>
<dbReference type="PROSITE" id="PS51194">
    <property type="entry name" value="HELICASE_CTER"/>
    <property type="match status" value="1"/>
</dbReference>
<organism evidence="6 7">
    <name type="scientific">Vagococcus teuberi</name>
    <dbReference type="NCBI Taxonomy" id="519472"/>
    <lineage>
        <taxon>Bacteria</taxon>
        <taxon>Bacillati</taxon>
        <taxon>Bacillota</taxon>
        <taxon>Bacilli</taxon>
        <taxon>Lactobacillales</taxon>
        <taxon>Enterococcaceae</taxon>
        <taxon>Vagococcus</taxon>
    </lineage>
</organism>
<evidence type="ECO:0000259" key="3">
    <source>
        <dbReference type="PROSITE" id="PS50966"/>
    </source>
</evidence>
<dbReference type="STRING" id="519472.BHY08_09810"/>
<dbReference type="InterPro" id="IPR038718">
    <property type="entry name" value="SNF2-like_sf"/>
</dbReference>
<name>A0A1J0A814_9ENTE</name>
<keyword evidence="2" id="KW-0479">Metal-binding</keyword>
<proteinExistence type="predicted"/>
<dbReference type="InterPro" id="IPR027417">
    <property type="entry name" value="P-loop_NTPase"/>
</dbReference>
<evidence type="ECO:0000259" key="4">
    <source>
        <dbReference type="PROSITE" id="PS51192"/>
    </source>
</evidence>
<dbReference type="Pfam" id="PF00176">
    <property type="entry name" value="SNF2-rel_dom"/>
    <property type="match status" value="1"/>
</dbReference>
<dbReference type="GO" id="GO:0005524">
    <property type="term" value="F:ATP binding"/>
    <property type="evidence" value="ECO:0007669"/>
    <property type="project" value="InterPro"/>
</dbReference>
<evidence type="ECO:0000256" key="1">
    <source>
        <dbReference type="ARBA" id="ARBA00022801"/>
    </source>
</evidence>
<feature type="domain" description="Helicase ATP-binding" evidence="4">
    <location>
        <begin position="629"/>
        <end position="791"/>
    </location>
</feature>
<dbReference type="PROSITE" id="PS51192">
    <property type="entry name" value="HELICASE_ATP_BIND_1"/>
    <property type="match status" value="1"/>
</dbReference>
<reference evidence="6 7" key="1">
    <citation type="submission" date="2016-09" db="EMBL/GenBank/DDBJ databases">
        <title>Vagococcus teuberi sp. nov., isolated from the Malian artisanal sour milk fene.</title>
        <authorList>
            <person name="Wullschleger S."/>
            <person name="Seifert C."/>
            <person name="Baumgartner S."/>
            <person name="Lacroix C."/>
            <person name="Bonfoh B."/>
            <person name="Stevens M.J."/>
            <person name="Meile L."/>
        </authorList>
    </citation>
    <scope>NUCLEOTIDE SEQUENCE [LARGE SCALE GENOMIC DNA]</scope>
    <source>
        <strain evidence="6 7">DSM 21459</strain>
    </source>
</reference>
<dbReference type="GO" id="GO:0008270">
    <property type="term" value="F:zinc ion binding"/>
    <property type="evidence" value="ECO:0007669"/>
    <property type="project" value="UniProtKB-KW"/>
</dbReference>
<feature type="domain" description="Helicase C-terminal" evidence="5">
    <location>
        <begin position="900"/>
        <end position="1058"/>
    </location>
</feature>
<dbReference type="EMBL" id="CP017267">
    <property type="protein sequence ID" value="APB32078.1"/>
    <property type="molecule type" value="Genomic_DNA"/>
</dbReference>
<dbReference type="AlphaFoldDB" id="A0A1J0A814"/>
<dbReference type="Gene3D" id="3.40.50.10810">
    <property type="entry name" value="Tandem AAA-ATPase domain"/>
    <property type="match status" value="1"/>
</dbReference>
<dbReference type="InterPro" id="IPR013663">
    <property type="entry name" value="Helicase_SWF/SNF/SWI_bac"/>
</dbReference>
<sequence length="1072" mass="123776">MKWSIPEKVIEEGRECAKEGRVVSWSKNLERRVWYAEVIGSDMLYVELDGTAKEDDVCQCMYWEQHGYCKHTVAVELAMREQRVSRFIPRTELKETDAPKVISPAVVFTKGFERLQEAELRKLIRQTDDLFLTYGIDIVPTSEYHDEQSVLGLHLRIGRRDTPNKTYVVKNMDEFLEAYKQDREIRISTINWKVGATAFNSEDNALIHSMLAMKEQQTLVVNSRSQAKSVIDRRYMILSKQEARELFDHFKHDKAFVIKGFDTQIKRAVIHQGKIPLTVTLSPVGLTDYELTIIDPFIVFLEEYRWLVGTDGFYELTEEQAASYQVLTQMLKRLDKPTIYYTKDQVSSLFSYVLPQLALLCDFELPESLDDEVLRYPLDIKLYFHKEEASLVVRVDFCYGDYVFSNEPKYSTSIGEEGVVLRDKVQEERLLTLLRHYGYGTYAQKYSKTFPNDLERFYFFTREIPTFEKYTTVHLSDDIKALYLTADEHQPKARIIENGSWFDIQFDISSVDETEVNDVLSSLMQNKEYHQLRNGQVLMLDDEAYKETNQMLRLLREDIRLDGNRLEVPTYRSLVLSEAMTQLSDVETSDYFETMVDELTHPEKVEVSLPNKLNATLRDYQLTGFKWFKILSKYHFGGILADDMGLGKTIQTIAYLLSEKEDGELTKPSVIVAPASLLYNWQLELEKFAPSLKSKLIIGGKEERNEQIASLDDVDVAIISYSTLRQDSTEFRKIDCHSVILDEAQMVKNSTTKTFQSISGLKSDRVFALSGTPIENRLEELWSLFKLLMPGFFPPKRRFKQLETTEVATMIKPFVLRRVKKEVLQDLPDKVETDRYSQLTGEQKTVYVAYLKQIQESMSQLNEKDFNKQRMSILAGITRLRQICCHPGLFIDGYTGGSGKMDQALDLIEQAKSNGRRVLLFSQFTGMLSILEDELAKRDVGTFYLRGSTPVKERQKLVERFNRGEKDVFLISLKAGGTGLNLTGADTVILYDLWWNPAVEEQATGRAHRIGQTKKVEVWRLLAEGTIEERMNQLQLEKKALFQKVLHSEDAPELSSMTMDDIKHILAIGDED</sequence>
<accession>A0A1J0A814</accession>
<evidence type="ECO:0008006" key="8">
    <source>
        <dbReference type="Google" id="ProtNLM"/>
    </source>
</evidence>
<protein>
    <recommendedName>
        <fullName evidence="8">Snf2 family helicase</fullName>
    </recommendedName>
</protein>
<dbReference type="SUPFAM" id="SSF52540">
    <property type="entry name" value="P-loop containing nucleoside triphosphate hydrolases"/>
    <property type="match status" value="2"/>
</dbReference>
<dbReference type="FunFam" id="3.40.50.300:FF:000533">
    <property type="entry name" value="Helicase, Snf2 family"/>
    <property type="match status" value="1"/>
</dbReference>